<dbReference type="EMBL" id="OX597816">
    <property type="protein sequence ID" value="CAI9719093.1"/>
    <property type="molecule type" value="Genomic_DNA"/>
</dbReference>
<evidence type="ECO:0000256" key="2">
    <source>
        <dbReference type="ARBA" id="ARBA00022525"/>
    </source>
</evidence>
<keyword evidence="4" id="KW-0677">Repeat</keyword>
<dbReference type="InterPro" id="IPR036465">
    <property type="entry name" value="vWFA_dom_sf"/>
</dbReference>
<organism evidence="7 8">
    <name type="scientific">Octopus vulgaris</name>
    <name type="common">Common octopus</name>
    <dbReference type="NCBI Taxonomy" id="6645"/>
    <lineage>
        <taxon>Eukaryota</taxon>
        <taxon>Metazoa</taxon>
        <taxon>Spiralia</taxon>
        <taxon>Lophotrochozoa</taxon>
        <taxon>Mollusca</taxon>
        <taxon>Cephalopoda</taxon>
        <taxon>Coleoidea</taxon>
        <taxon>Octopodiformes</taxon>
        <taxon>Octopoda</taxon>
        <taxon>Incirrata</taxon>
        <taxon>Octopodidae</taxon>
        <taxon>Octopus</taxon>
    </lineage>
</organism>
<dbReference type="PRINTS" id="PR00453">
    <property type="entry name" value="VWFADOMAIN"/>
</dbReference>
<protein>
    <recommendedName>
        <fullName evidence="6">VWFA domain-containing protein</fullName>
    </recommendedName>
</protein>
<dbReference type="PANTHER" id="PTHR24020:SF20">
    <property type="entry name" value="PH DOMAIN-CONTAINING PROTEIN"/>
    <property type="match status" value="1"/>
</dbReference>
<feature type="domain" description="VWFA" evidence="6">
    <location>
        <begin position="14"/>
        <end position="188"/>
    </location>
</feature>
<evidence type="ECO:0000256" key="3">
    <source>
        <dbReference type="ARBA" id="ARBA00022729"/>
    </source>
</evidence>
<evidence type="ECO:0000313" key="7">
    <source>
        <dbReference type="EMBL" id="CAI9719093.1"/>
    </source>
</evidence>
<gene>
    <name evidence="7" type="ORF">OCTVUL_1B002625</name>
</gene>
<evidence type="ECO:0000313" key="8">
    <source>
        <dbReference type="Proteomes" id="UP001162480"/>
    </source>
</evidence>
<keyword evidence="3" id="KW-0732">Signal</keyword>
<sequence length="290" mass="31882">MLSFITACKEGKADIMFVLDESSSVGQKHFGTMKSFVENVATNLPVGSDSVHVGLLKYGFGVYEEFDLNTYQDPSSLKNAIEEVGYEGGMTNTHKALDYLRTNSFTAAKGDREDAPNIAILITDGKSFDKEKTKETAERLKAAGVTVFSIGVENAVQEELEDIASKPSSEYVFYAENFSGLDEIKEHISADICNICDSVAGFDSVMMLPKLAPATVVHVKILEYVSATVQTIFAIVHLDTKAKTVQKKKIHAKATHAKTEEIVHMITTHTIAHVRRDLKVLIVQKVGLQY</sequence>
<accession>A0AA36F172</accession>
<proteinExistence type="predicted"/>
<evidence type="ECO:0000256" key="1">
    <source>
        <dbReference type="ARBA" id="ARBA00004613"/>
    </source>
</evidence>
<dbReference type="Gene3D" id="3.40.50.410">
    <property type="entry name" value="von Willebrand factor, type A domain"/>
    <property type="match status" value="1"/>
</dbReference>
<dbReference type="SMART" id="SM00327">
    <property type="entry name" value="VWA"/>
    <property type="match status" value="1"/>
</dbReference>
<dbReference type="InterPro" id="IPR050525">
    <property type="entry name" value="ECM_Assembly_Org"/>
</dbReference>
<keyword evidence="8" id="KW-1185">Reference proteome</keyword>
<dbReference type="GO" id="GO:0005576">
    <property type="term" value="C:extracellular region"/>
    <property type="evidence" value="ECO:0007669"/>
    <property type="project" value="UniProtKB-SubCell"/>
</dbReference>
<keyword evidence="5" id="KW-0325">Glycoprotein</keyword>
<dbReference type="PANTHER" id="PTHR24020">
    <property type="entry name" value="COLLAGEN ALPHA"/>
    <property type="match status" value="1"/>
</dbReference>
<dbReference type="CDD" id="cd01472">
    <property type="entry name" value="vWA_collagen"/>
    <property type="match status" value="1"/>
</dbReference>
<dbReference type="FunFam" id="3.40.50.410:FF:000004">
    <property type="entry name" value="collagen alpha-6(VI) chain"/>
    <property type="match status" value="1"/>
</dbReference>
<dbReference type="AlphaFoldDB" id="A0AA36F172"/>
<evidence type="ECO:0000259" key="6">
    <source>
        <dbReference type="PROSITE" id="PS50234"/>
    </source>
</evidence>
<dbReference type="Pfam" id="PF00092">
    <property type="entry name" value="VWA"/>
    <property type="match status" value="1"/>
</dbReference>
<evidence type="ECO:0000256" key="5">
    <source>
        <dbReference type="ARBA" id="ARBA00023180"/>
    </source>
</evidence>
<dbReference type="SUPFAM" id="SSF53300">
    <property type="entry name" value="vWA-like"/>
    <property type="match status" value="1"/>
</dbReference>
<reference evidence="7" key="1">
    <citation type="submission" date="2023-08" db="EMBL/GenBank/DDBJ databases">
        <authorList>
            <person name="Alioto T."/>
            <person name="Alioto T."/>
            <person name="Gomez Garrido J."/>
        </authorList>
    </citation>
    <scope>NUCLEOTIDE SEQUENCE</scope>
</reference>
<name>A0AA36F172_OCTVU</name>
<dbReference type="PROSITE" id="PS50234">
    <property type="entry name" value="VWFA"/>
    <property type="match status" value="1"/>
</dbReference>
<comment type="subcellular location">
    <subcellularLocation>
        <location evidence="1">Secreted</location>
    </subcellularLocation>
</comment>
<keyword evidence="2" id="KW-0964">Secreted</keyword>
<evidence type="ECO:0000256" key="4">
    <source>
        <dbReference type="ARBA" id="ARBA00022737"/>
    </source>
</evidence>
<dbReference type="InterPro" id="IPR002035">
    <property type="entry name" value="VWF_A"/>
</dbReference>
<dbReference type="Proteomes" id="UP001162480">
    <property type="component" value="Chromosome 3"/>
</dbReference>